<evidence type="ECO:0000256" key="1">
    <source>
        <dbReference type="ARBA" id="ARBA00004418"/>
    </source>
</evidence>
<evidence type="ECO:0000256" key="2">
    <source>
        <dbReference type="ARBA" id="ARBA00010742"/>
    </source>
</evidence>
<name>A0A0K1JRT7_9BACL</name>
<dbReference type="Gene3D" id="3.40.190.10">
    <property type="entry name" value="Periplasmic binding protein-like II"/>
    <property type="match status" value="2"/>
</dbReference>
<dbReference type="EMBL" id="KR057874">
    <property type="protein sequence ID" value="AKU19454.1"/>
    <property type="molecule type" value="Genomic_DNA"/>
</dbReference>
<dbReference type="AlphaFoldDB" id="A0A0K1JRT7"/>
<dbReference type="GO" id="GO:0042597">
    <property type="term" value="C:periplasmic space"/>
    <property type="evidence" value="ECO:0007669"/>
    <property type="project" value="UniProtKB-SubCell"/>
</dbReference>
<dbReference type="InterPro" id="IPR015168">
    <property type="entry name" value="SsuA/THI5"/>
</dbReference>
<sequence>MKKHWVKKWISAAVFLLLASSILLTGCGQTKTSAADGSNDADKGSKGDELEVTELRYQGSVGAVTFPELAADLGYLAPLKLNHIGNTISGPQDIQAVVTGDTDFGGAFNGAIVKLIAAGAPIKPVIGYYGVDDETWTGYYVLDGSPIKTAKDLIGKKIAVNTLGAHHEFVIKEYLHREGLTKEEIEKVTLVVIPPVTSEQTLRANQVDVATLGGILRDKALERGGIHPLFTDRELFGNFTAGSYVLTEKFIKENPNTARKFVEATAKAIEWARTTPRDEVVARFENIINTRGRKEDTSAIKYWKSTGVAGAGGLISDQEFDTWIKWLEKEEVLKKGQLKVEGLYTNEFNPYANEKK</sequence>
<evidence type="ECO:0000313" key="6">
    <source>
        <dbReference type="EMBL" id="AKU19454.1"/>
    </source>
</evidence>
<accession>A0A0K1JRT7</accession>
<evidence type="ECO:0000256" key="3">
    <source>
        <dbReference type="ARBA" id="ARBA00022729"/>
    </source>
</evidence>
<dbReference type="SUPFAM" id="SSF53850">
    <property type="entry name" value="Periplasmic binding protein-like II"/>
    <property type="match status" value="1"/>
</dbReference>
<organism evidence="6">
    <name type="scientific">Paenibacillus sp. 32O-Y</name>
    <dbReference type="NCBI Taxonomy" id="1695219"/>
    <lineage>
        <taxon>Bacteria</taxon>
        <taxon>Bacillati</taxon>
        <taxon>Bacillota</taxon>
        <taxon>Bacilli</taxon>
        <taxon>Bacillales</taxon>
        <taxon>Paenibacillaceae</taxon>
        <taxon>Paenibacillus</taxon>
    </lineage>
</organism>
<comment type="similarity">
    <text evidence="2">Belongs to the bacterial solute-binding protein SsuA/TauA family.</text>
</comment>
<reference evidence="6" key="1">
    <citation type="journal article" date="2015" name="Biotechnol. Lett.">
        <title>Isolation and characterization of an interactive culture of two Paenibacillus species with moderately thermophilic desulfurization ability.</title>
        <authorList>
            <person name="Wang J."/>
            <person name="Davaadelger B."/>
            <person name="Salazar J.K."/>
            <person name="Butler R.R.III."/>
            <person name="Pombert J.F."/>
            <person name="Kilbane J.J."/>
            <person name="Stark B.C."/>
        </authorList>
    </citation>
    <scope>NUCLEOTIDE SEQUENCE</scope>
    <source>
        <strain evidence="6">32O-Y</strain>
    </source>
</reference>
<keyword evidence="3 4" id="KW-0732">Signal</keyword>
<dbReference type="PANTHER" id="PTHR30024">
    <property type="entry name" value="ALIPHATIC SULFONATES-BINDING PROTEIN-RELATED"/>
    <property type="match status" value="1"/>
</dbReference>
<proteinExistence type="inferred from homology"/>
<evidence type="ECO:0000259" key="5">
    <source>
        <dbReference type="Pfam" id="PF09084"/>
    </source>
</evidence>
<comment type="subcellular location">
    <subcellularLocation>
        <location evidence="1">Periplasm</location>
    </subcellularLocation>
</comment>
<feature type="chain" id="PRO_5038389342" description="SsuA/THI5-like domain-containing protein" evidence="4">
    <location>
        <begin position="26"/>
        <end position="356"/>
    </location>
</feature>
<dbReference type="Pfam" id="PF09084">
    <property type="entry name" value="NMT1"/>
    <property type="match status" value="1"/>
</dbReference>
<evidence type="ECO:0000256" key="4">
    <source>
        <dbReference type="SAM" id="SignalP"/>
    </source>
</evidence>
<feature type="signal peptide" evidence="4">
    <location>
        <begin position="1"/>
        <end position="25"/>
    </location>
</feature>
<dbReference type="PANTHER" id="PTHR30024:SF47">
    <property type="entry name" value="TAURINE-BINDING PERIPLASMIC PROTEIN"/>
    <property type="match status" value="1"/>
</dbReference>
<dbReference type="PROSITE" id="PS51257">
    <property type="entry name" value="PROKAR_LIPOPROTEIN"/>
    <property type="match status" value="1"/>
</dbReference>
<protein>
    <recommendedName>
        <fullName evidence="5">SsuA/THI5-like domain-containing protein</fullName>
    </recommendedName>
</protein>
<feature type="domain" description="SsuA/THI5-like" evidence="5">
    <location>
        <begin position="92"/>
        <end position="277"/>
    </location>
</feature>